<feature type="region of interest" description="Disordered" evidence="1">
    <location>
        <begin position="1"/>
        <end position="82"/>
    </location>
</feature>
<sequence>MLSYPLYDPQLLPNPESSRSRIKTPPPPGPFIFVGGSSSSSSPPTDFGNDGIQDTLSPSTAEGTYGDTLSIPPVKPDTVHVPQQPKTQIDYDVSFGTPLPEPPKEAHKKAWKEVSAWRTDKNVLSETDIGAECEFPRLPFAQPVFFSEDKSSFIVTSPRDSITTDRTILRFSNRHEVSEMYQQLVDLKGWSEKEERDNWSLGFIQSKRAFVESQLPALRKMGFNKIPTKKELKAFTSTFRKANARNSARTYDQLRRYEIDY</sequence>
<gene>
    <name evidence="2" type="ORF">BJ508DRAFT_366407</name>
</gene>
<evidence type="ECO:0000313" key="3">
    <source>
        <dbReference type="Proteomes" id="UP000275078"/>
    </source>
</evidence>
<accession>A0A3N4HPU4</accession>
<proteinExistence type="predicted"/>
<organism evidence="2 3">
    <name type="scientific">Ascobolus immersus RN42</name>
    <dbReference type="NCBI Taxonomy" id="1160509"/>
    <lineage>
        <taxon>Eukaryota</taxon>
        <taxon>Fungi</taxon>
        <taxon>Dikarya</taxon>
        <taxon>Ascomycota</taxon>
        <taxon>Pezizomycotina</taxon>
        <taxon>Pezizomycetes</taxon>
        <taxon>Pezizales</taxon>
        <taxon>Ascobolaceae</taxon>
        <taxon>Ascobolus</taxon>
    </lineage>
</organism>
<dbReference type="AlphaFoldDB" id="A0A3N4HPU4"/>
<dbReference type="EMBL" id="ML119801">
    <property type="protein sequence ID" value="RPA74061.1"/>
    <property type="molecule type" value="Genomic_DNA"/>
</dbReference>
<reference evidence="2 3" key="1">
    <citation type="journal article" date="2018" name="Nat. Ecol. Evol.">
        <title>Pezizomycetes genomes reveal the molecular basis of ectomycorrhizal truffle lifestyle.</title>
        <authorList>
            <person name="Murat C."/>
            <person name="Payen T."/>
            <person name="Noel B."/>
            <person name="Kuo A."/>
            <person name="Morin E."/>
            <person name="Chen J."/>
            <person name="Kohler A."/>
            <person name="Krizsan K."/>
            <person name="Balestrini R."/>
            <person name="Da Silva C."/>
            <person name="Montanini B."/>
            <person name="Hainaut M."/>
            <person name="Levati E."/>
            <person name="Barry K.W."/>
            <person name="Belfiori B."/>
            <person name="Cichocki N."/>
            <person name="Clum A."/>
            <person name="Dockter R.B."/>
            <person name="Fauchery L."/>
            <person name="Guy J."/>
            <person name="Iotti M."/>
            <person name="Le Tacon F."/>
            <person name="Lindquist E.A."/>
            <person name="Lipzen A."/>
            <person name="Malagnac F."/>
            <person name="Mello A."/>
            <person name="Molinier V."/>
            <person name="Miyauchi S."/>
            <person name="Poulain J."/>
            <person name="Riccioni C."/>
            <person name="Rubini A."/>
            <person name="Sitrit Y."/>
            <person name="Splivallo R."/>
            <person name="Traeger S."/>
            <person name="Wang M."/>
            <person name="Zifcakova L."/>
            <person name="Wipf D."/>
            <person name="Zambonelli A."/>
            <person name="Paolocci F."/>
            <person name="Nowrousian M."/>
            <person name="Ottonello S."/>
            <person name="Baldrian P."/>
            <person name="Spatafora J.W."/>
            <person name="Henrissat B."/>
            <person name="Nagy L.G."/>
            <person name="Aury J.M."/>
            <person name="Wincker P."/>
            <person name="Grigoriev I.V."/>
            <person name="Bonfante P."/>
            <person name="Martin F.M."/>
        </authorList>
    </citation>
    <scope>NUCLEOTIDE SEQUENCE [LARGE SCALE GENOMIC DNA]</scope>
    <source>
        <strain evidence="2 3">RN42</strain>
    </source>
</reference>
<feature type="compositionally biased region" description="Polar residues" evidence="1">
    <location>
        <begin position="52"/>
        <end position="62"/>
    </location>
</feature>
<dbReference type="Proteomes" id="UP000275078">
    <property type="component" value="Unassembled WGS sequence"/>
</dbReference>
<feature type="compositionally biased region" description="Low complexity" evidence="1">
    <location>
        <begin position="31"/>
        <end position="44"/>
    </location>
</feature>
<name>A0A3N4HPU4_ASCIM</name>
<evidence type="ECO:0000256" key="1">
    <source>
        <dbReference type="SAM" id="MobiDB-lite"/>
    </source>
</evidence>
<evidence type="ECO:0000313" key="2">
    <source>
        <dbReference type="EMBL" id="RPA74061.1"/>
    </source>
</evidence>
<keyword evidence="3" id="KW-1185">Reference proteome</keyword>
<protein>
    <submittedName>
        <fullName evidence="2">Uncharacterized protein</fullName>
    </submittedName>
</protein>